<comment type="similarity">
    <text evidence="1 2">Belongs to the pirin family.</text>
</comment>
<sequence>MLQKISTKAFSGYGPIQMLYPGTAVSSHDSGIGSIGRIDHARFQGTHHIPMHPHVNDEILSYFRTGQVRHLDSEGFSETIGQNRLMLMKAGKLFYHEEWIDGEAEPHEGLQIFIRPGIKDLTPAVIFQDIEPIGSKDRWRLLASPNPETPLQFSSQTWIYDAKLSPGTKIDLPPLPATGLTVLLYVYQGQISVNETTALVKKEALVVKGEAIAIRSSQDAELVLFLTDENAPIYKGGMYSGNKNVYVFKLTWTTA</sequence>
<evidence type="ECO:0000256" key="1">
    <source>
        <dbReference type="ARBA" id="ARBA00008416"/>
    </source>
</evidence>
<dbReference type="RefSeq" id="WP_353718721.1">
    <property type="nucleotide sequence ID" value="NZ_CP159289.1"/>
</dbReference>
<dbReference type="Pfam" id="PF17954">
    <property type="entry name" value="Pirin_C_2"/>
    <property type="match status" value="1"/>
</dbReference>
<evidence type="ECO:0000259" key="4">
    <source>
        <dbReference type="Pfam" id="PF17954"/>
    </source>
</evidence>
<accession>A0AAU8FFT7</accession>
<evidence type="ECO:0000256" key="2">
    <source>
        <dbReference type="RuleBase" id="RU003457"/>
    </source>
</evidence>
<dbReference type="InterPro" id="IPR003829">
    <property type="entry name" value="Pirin_N_dom"/>
</dbReference>
<dbReference type="CDD" id="cd02247">
    <property type="entry name" value="cupin_pirin_C"/>
    <property type="match status" value="1"/>
</dbReference>
<dbReference type="SUPFAM" id="SSF51182">
    <property type="entry name" value="RmlC-like cupins"/>
    <property type="match status" value="1"/>
</dbReference>
<dbReference type="InterPro" id="IPR011051">
    <property type="entry name" value="RmlC_Cupin_sf"/>
</dbReference>
<evidence type="ECO:0000259" key="3">
    <source>
        <dbReference type="Pfam" id="PF02678"/>
    </source>
</evidence>
<dbReference type="InterPro" id="IPR014710">
    <property type="entry name" value="RmlC-like_jellyroll"/>
</dbReference>
<feature type="domain" description="Quercetin 2,3-dioxygenase C-terminal cupin" evidence="4">
    <location>
        <begin position="141"/>
        <end position="225"/>
    </location>
</feature>
<organism evidence="5">
    <name type="scientific">Dyadobacter sp. 676</name>
    <dbReference type="NCBI Taxonomy" id="3088362"/>
    <lineage>
        <taxon>Bacteria</taxon>
        <taxon>Pseudomonadati</taxon>
        <taxon>Bacteroidota</taxon>
        <taxon>Cytophagia</taxon>
        <taxon>Cytophagales</taxon>
        <taxon>Spirosomataceae</taxon>
        <taxon>Dyadobacter</taxon>
    </lineage>
</organism>
<proteinExistence type="inferred from homology"/>
<dbReference type="PANTHER" id="PTHR43212">
    <property type="entry name" value="QUERCETIN 2,3-DIOXYGENASE"/>
    <property type="match status" value="1"/>
</dbReference>
<dbReference type="EMBL" id="CP159289">
    <property type="protein sequence ID" value="XCH23395.1"/>
    <property type="molecule type" value="Genomic_DNA"/>
</dbReference>
<dbReference type="PANTHER" id="PTHR43212:SF3">
    <property type="entry name" value="QUERCETIN 2,3-DIOXYGENASE"/>
    <property type="match status" value="1"/>
</dbReference>
<reference evidence="5" key="1">
    <citation type="submission" date="2024-06" db="EMBL/GenBank/DDBJ databases">
        <title>Sequencing and assembly of the genome of Dyadobacter sp. strain 676, a symbiont of Cyamopsis tetragonoloba.</title>
        <authorList>
            <person name="Guro P."/>
            <person name="Sazanova A."/>
            <person name="Kuznetsova I."/>
            <person name="Belimov A."/>
            <person name="Safronova V."/>
        </authorList>
    </citation>
    <scope>NUCLEOTIDE SEQUENCE</scope>
    <source>
        <strain evidence="5">676</strain>
    </source>
</reference>
<dbReference type="InterPro" id="IPR012093">
    <property type="entry name" value="Pirin"/>
</dbReference>
<dbReference type="Pfam" id="PF02678">
    <property type="entry name" value="Pirin"/>
    <property type="match status" value="1"/>
</dbReference>
<feature type="domain" description="Pirin N-terminal" evidence="3">
    <location>
        <begin position="47"/>
        <end position="114"/>
    </location>
</feature>
<name>A0AAU8FFT7_9BACT</name>
<dbReference type="AlphaFoldDB" id="A0AAU8FFT7"/>
<dbReference type="InterPro" id="IPR041602">
    <property type="entry name" value="Quercetinase_C"/>
</dbReference>
<evidence type="ECO:0000313" key="5">
    <source>
        <dbReference type="EMBL" id="XCH23395.1"/>
    </source>
</evidence>
<gene>
    <name evidence="5" type="ORF">ABV298_24195</name>
</gene>
<dbReference type="Gene3D" id="2.60.120.10">
    <property type="entry name" value="Jelly Rolls"/>
    <property type="match status" value="2"/>
</dbReference>
<protein>
    <submittedName>
        <fullName evidence="5">Pirin family protein</fullName>
    </submittedName>
</protein>